<evidence type="ECO:0000256" key="3">
    <source>
        <dbReference type="ARBA" id="ARBA00004586"/>
    </source>
</evidence>
<dbReference type="EMBL" id="JAOTOJ010000011">
    <property type="protein sequence ID" value="KAK9394221.1"/>
    <property type="molecule type" value="Genomic_DNA"/>
</dbReference>
<dbReference type="InterPro" id="IPR017972">
    <property type="entry name" value="Cyt_P450_CS"/>
</dbReference>
<evidence type="ECO:0000256" key="7">
    <source>
        <dbReference type="ARBA" id="ARBA00022824"/>
    </source>
</evidence>
<keyword evidence="17" id="KW-1185">Reference proteome</keyword>
<dbReference type="InterPro" id="IPR008067">
    <property type="entry name" value="Cyt_P450_E_grp-I_CYP2A-like"/>
</dbReference>
<evidence type="ECO:0000313" key="17">
    <source>
        <dbReference type="Proteomes" id="UP001474421"/>
    </source>
</evidence>
<keyword evidence="12 15" id="KW-0472">Membrane</keyword>
<name>A0AAW1AXJ0_CROAD</name>
<keyword evidence="8" id="KW-0492">Microsome</keyword>
<evidence type="ECO:0000256" key="6">
    <source>
        <dbReference type="ARBA" id="ARBA00022723"/>
    </source>
</evidence>
<evidence type="ECO:0000256" key="1">
    <source>
        <dbReference type="ARBA" id="ARBA00001971"/>
    </source>
</evidence>
<dbReference type="GO" id="GO:0019373">
    <property type="term" value="P:epoxygenase P450 pathway"/>
    <property type="evidence" value="ECO:0007669"/>
    <property type="project" value="TreeGrafter"/>
</dbReference>
<evidence type="ECO:0000256" key="10">
    <source>
        <dbReference type="ARBA" id="ARBA00023004"/>
    </source>
</evidence>
<dbReference type="InterPro" id="IPR002401">
    <property type="entry name" value="Cyt_P450_E_grp-I"/>
</dbReference>
<keyword evidence="7" id="KW-0256">Endoplasmic reticulum</keyword>
<evidence type="ECO:0000313" key="16">
    <source>
        <dbReference type="EMBL" id="KAK9394221.1"/>
    </source>
</evidence>
<dbReference type="PRINTS" id="PR01684">
    <property type="entry name" value="EP450ICYP2A"/>
</dbReference>
<comment type="caution">
    <text evidence="16">The sequence shown here is derived from an EMBL/GenBank/DDBJ whole genome shotgun (WGS) entry which is preliminary data.</text>
</comment>
<accession>A0AAW1AXJ0</accession>
<feature type="transmembrane region" description="Helical" evidence="15">
    <location>
        <begin position="226"/>
        <end position="247"/>
    </location>
</feature>
<evidence type="ECO:0000256" key="2">
    <source>
        <dbReference type="ARBA" id="ARBA00004524"/>
    </source>
</evidence>
<dbReference type="PRINTS" id="PR00463">
    <property type="entry name" value="EP450I"/>
</dbReference>
<dbReference type="PRINTS" id="PR00385">
    <property type="entry name" value="P450"/>
</dbReference>
<dbReference type="PANTHER" id="PTHR24300">
    <property type="entry name" value="CYTOCHROME P450 508A4-RELATED"/>
    <property type="match status" value="1"/>
</dbReference>
<dbReference type="GO" id="GO:0005789">
    <property type="term" value="C:endoplasmic reticulum membrane"/>
    <property type="evidence" value="ECO:0007669"/>
    <property type="project" value="UniProtKB-SubCell"/>
</dbReference>
<dbReference type="GO" id="GO:0006805">
    <property type="term" value="P:xenobiotic metabolic process"/>
    <property type="evidence" value="ECO:0007669"/>
    <property type="project" value="TreeGrafter"/>
</dbReference>
<dbReference type="FunFam" id="1.10.630.10:FF:000001">
    <property type="entry name" value="Cytochrome P450, family 2"/>
    <property type="match status" value="1"/>
</dbReference>
<dbReference type="GO" id="GO:0005506">
    <property type="term" value="F:iron ion binding"/>
    <property type="evidence" value="ECO:0007669"/>
    <property type="project" value="InterPro"/>
</dbReference>
<keyword evidence="15" id="KW-1133">Transmembrane helix</keyword>
<dbReference type="GO" id="GO:0008392">
    <property type="term" value="F:arachidonate epoxygenase activity"/>
    <property type="evidence" value="ECO:0007669"/>
    <property type="project" value="TreeGrafter"/>
</dbReference>
<gene>
    <name evidence="16" type="ORF">NXF25_014749</name>
</gene>
<dbReference type="GO" id="GO:0020037">
    <property type="term" value="F:heme binding"/>
    <property type="evidence" value="ECO:0007669"/>
    <property type="project" value="InterPro"/>
</dbReference>
<dbReference type="InterPro" id="IPR036396">
    <property type="entry name" value="Cyt_P450_sf"/>
</dbReference>
<sequence>MCPGHRGSVSLAKRATRGHQALPGLALPSGWRDPTPRVCRPLLLLLSDASQEVHCSCSSFLFQSGEISFPPTPAQLLAQGHSGTRTVWRVAGEPTWVAVQGGPACPFSRHLPSPASPHHSSAAWNRQGSGRADWPGPLAACPAGAAFPSSGPMQSCGGGENELFVVVVLLIASGQAGKTLNEILQGKPRLAPGVPLLELGWEATAPESSGSLGGPRSTWKADTMELASAVSLFLVAYLSYLALLFVWRKSSARGRLPPGPTPLPLIGNFLQIKAFETLASLLKLQEKYGPVFTVYFGNRPIVVLSGYEAVKEALIDKAEEFSGRKTNPTLQRTFQGYGVVFAEGERWKQLRRFSLTTLRNFGMGKKSTEERIQEEAQFLLEELQKTQGKPSSPIFLLSCAVSNIICSIVFGNRFDYKDKEFLALMKMMNDSFRLTSTRWSQFYDIYANLLRYFPGPHTKIYDILEDMRLFVARRVKKNKETLDPNSPRDYIDCFLIQMEKEKGNPDSEFNLKNLELTTLNLFFAGTETVSSTLRYGFLLLMKYPEVQAKMHEEIDRVIGQNRIPNIEDRSHMPYVDAVIHEVQRFSDLIPMNVAHAVTRDTEFRGYLIPKGTEIFPLLSTVLHDGTKFKSPEGFHPENFLDENGCLKKNDAFVPFSAGKRLCLGETLARMELFLFFTNILQWFRLKPVGEPKDIDLTPQEFGFATIPPLYELSFIPR</sequence>
<dbReference type="PROSITE" id="PS00086">
    <property type="entry name" value="CYTOCHROME_P450"/>
    <property type="match status" value="1"/>
</dbReference>
<feature type="compositionally biased region" description="Low complexity" evidence="14">
    <location>
        <begin position="110"/>
        <end position="123"/>
    </location>
</feature>
<keyword evidence="6 13" id="KW-0479">Metal-binding</keyword>
<keyword evidence="10 13" id="KW-0408">Iron</keyword>
<evidence type="ECO:0000256" key="13">
    <source>
        <dbReference type="PIRSR" id="PIRSR602401-1"/>
    </source>
</evidence>
<evidence type="ECO:0000256" key="9">
    <source>
        <dbReference type="ARBA" id="ARBA00023002"/>
    </source>
</evidence>
<evidence type="ECO:0000256" key="8">
    <source>
        <dbReference type="ARBA" id="ARBA00022848"/>
    </source>
</evidence>
<dbReference type="SUPFAM" id="SSF48264">
    <property type="entry name" value="Cytochrome P450"/>
    <property type="match status" value="1"/>
</dbReference>
<proteinExistence type="inferred from homology"/>
<protein>
    <submittedName>
        <fullName evidence="16">Cytochrome P450 2G1-like</fullName>
    </submittedName>
</protein>
<dbReference type="PANTHER" id="PTHR24300:SF424">
    <property type="entry name" value="CYTOCHROME P450"/>
    <property type="match status" value="1"/>
</dbReference>
<dbReference type="AlphaFoldDB" id="A0AAW1AXJ0"/>
<evidence type="ECO:0000256" key="5">
    <source>
        <dbReference type="ARBA" id="ARBA00022617"/>
    </source>
</evidence>
<dbReference type="InterPro" id="IPR050182">
    <property type="entry name" value="Cytochrome_P450_fam2"/>
</dbReference>
<keyword evidence="11" id="KW-0503">Monooxygenase</keyword>
<dbReference type="CDD" id="cd11026">
    <property type="entry name" value="CYP2"/>
    <property type="match status" value="1"/>
</dbReference>
<evidence type="ECO:0000256" key="4">
    <source>
        <dbReference type="ARBA" id="ARBA00010617"/>
    </source>
</evidence>
<evidence type="ECO:0000256" key="15">
    <source>
        <dbReference type="SAM" id="Phobius"/>
    </source>
</evidence>
<evidence type="ECO:0000256" key="11">
    <source>
        <dbReference type="ARBA" id="ARBA00023033"/>
    </source>
</evidence>
<feature type="region of interest" description="Disordered" evidence="14">
    <location>
        <begin position="110"/>
        <end position="130"/>
    </location>
</feature>
<evidence type="ECO:0000256" key="14">
    <source>
        <dbReference type="SAM" id="MobiDB-lite"/>
    </source>
</evidence>
<reference evidence="16 17" key="1">
    <citation type="journal article" date="2024" name="Proc. Natl. Acad. Sci. U.S.A.">
        <title>The genetic regulatory architecture and epigenomic basis for age-related changes in rattlesnake venom.</title>
        <authorList>
            <person name="Hogan M.P."/>
            <person name="Holding M.L."/>
            <person name="Nystrom G.S."/>
            <person name="Colston T.J."/>
            <person name="Bartlett D.A."/>
            <person name="Mason A.J."/>
            <person name="Ellsworth S.A."/>
            <person name="Rautsaw R.M."/>
            <person name="Lawrence K.C."/>
            <person name="Strickland J.L."/>
            <person name="He B."/>
            <person name="Fraser P."/>
            <person name="Margres M.J."/>
            <person name="Gilbert D.M."/>
            <person name="Gibbs H.L."/>
            <person name="Parkinson C.L."/>
            <person name="Rokyta D.R."/>
        </authorList>
    </citation>
    <scope>NUCLEOTIDE SEQUENCE [LARGE SCALE GENOMIC DNA]</scope>
    <source>
        <strain evidence="16">DRR0105</strain>
    </source>
</reference>
<dbReference type="InterPro" id="IPR001128">
    <property type="entry name" value="Cyt_P450"/>
</dbReference>
<dbReference type="Gene3D" id="1.10.630.10">
    <property type="entry name" value="Cytochrome P450"/>
    <property type="match status" value="1"/>
</dbReference>
<keyword evidence="5 13" id="KW-0349">Heme</keyword>
<keyword evidence="15" id="KW-0812">Transmembrane</keyword>
<dbReference type="Proteomes" id="UP001474421">
    <property type="component" value="Unassembled WGS sequence"/>
</dbReference>
<comment type="similarity">
    <text evidence="4">Belongs to the cytochrome P450 family.</text>
</comment>
<dbReference type="GO" id="GO:0016712">
    <property type="term" value="F:oxidoreductase activity, acting on paired donors, with incorporation or reduction of molecular oxygen, reduced flavin or flavoprotein as one donor, and incorporation of one atom of oxygen"/>
    <property type="evidence" value="ECO:0007669"/>
    <property type="project" value="InterPro"/>
</dbReference>
<evidence type="ECO:0000256" key="12">
    <source>
        <dbReference type="ARBA" id="ARBA00023136"/>
    </source>
</evidence>
<comment type="cofactor">
    <cofactor evidence="1 13">
        <name>heme</name>
        <dbReference type="ChEBI" id="CHEBI:30413"/>
    </cofactor>
</comment>
<keyword evidence="9" id="KW-0560">Oxidoreductase</keyword>
<dbReference type="Pfam" id="PF00067">
    <property type="entry name" value="p450"/>
    <property type="match status" value="1"/>
</dbReference>
<feature type="binding site" description="axial binding residue" evidence="13">
    <location>
        <position position="662"/>
    </location>
    <ligand>
        <name>heme</name>
        <dbReference type="ChEBI" id="CHEBI:30413"/>
    </ligand>
    <ligandPart>
        <name>Fe</name>
        <dbReference type="ChEBI" id="CHEBI:18248"/>
    </ligandPart>
</feature>
<organism evidence="16 17">
    <name type="scientific">Crotalus adamanteus</name>
    <name type="common">Eastern diamondback rattlesnake</name>
    <dbReference type="NCBI Taxonomy" id="8729"/>
    <lineage>
        <taxon>Eukaryota</taxon>
        <taxon>Metazoa</taxon>
        <taxon>Chordata</taxon>
        <taxon>Craniata</taxon>
        <taxon>Vertebrata</taxon>
        <taxon>Euteleostomi</taxon>
        <taxon>Lepidosauria</taxon>
        <taxon>Squamata</taxon>
        <taxon>Bifurcata</taxon>
        <taxon>Unidentata</taxon>
        <taxon>Episquamata</taxon>
        <taxon>Toxicofera</taxon>
        <taxon>Serpentes</taxon>
        <taxon>Colubroidea</taxon>
        <taxon>Viperidae</taxon>
        <taxon>Crotalinae</taxon>
        <taxon>Crotalus</taxon>
    </lineage>
</organism>
<comment type="subcellular location">
    <subcellularLocation>
        <location evidence="3">Endoplasmic reticulum membrane</location>
    </subcellularLocation>
    <subcellularLocation>
        <location evidence="2">Microsome membrane</location>
    </subcellularLocation>
</comment>